<feature type="compositionally biased region" description="Acidic residues" evidence="7">
    <location>
        <begin position="757"/>
        <end position="769"/>
    </location>
</feature>
<dbReference type="InterPro" id="IPR045137">
    <property type="entry name" value="RBM26/27"/>
</dbReference>
<dbReference type="GO" id="GO:0006397">
    <property type="term" value="P:mRNA processing"/>
    <property type="evidence" value="ECO:0007669"/>
    <property type="project" value="UniProtKB-KW"/>
</dbReference>
<gene>
    <name evidence="10" type="ORF">CC86DRAFT_364350</name>
</gene>
<feature type="region of interest" description="Disordered" evidence="7">
    <location>
        <begin position="78"/>
        <end position="118"/>
    </location>
</feature>
<dbReference type="GO" id="GO:0005634">
    <property type="term" value="C:nucleus"/>
    <property type="evidence" value="ECO:0007669"/>
    <property type="project" value="TreeGrafter"/>
</dbReference>
<evidence type="ECO:0000313" key="11">
    <source>
        <dbReference type="Proteomes" id="UP000799424"/>
    </source>
</evidence>
<dbReference type="Gene3D" id="1.20.1390.10">
    <property type="entry name" value="PWI domain"/>
    <property type="match status" value="1"/>
</dbReference>
<evidence type="ECO:0000256" key="3">
    <source>
        <dbReference type="ARBA" id="ARBA00043866"/>
    </source>
</evidence>
<dbReference type="SUPFAM" id="SSF101233">
    <property type="entry name" value="PWI domain"/>
    <property type="match status" value="1"/>
</dbReference>
<keyword evidence="2 4" id="KW-0694">RNA-binding</keyword>
<dbReference type="OrthoDB" id="443401at2759"/>
<evidence type="ECO:0000256" key="1">
    <source>
        <dbReference type="ARBA" id="ARBA00022664"/>
    </source>
</evidence>
<dbReference type="GO" id="GO:0008270">
    <property type="term" value="F:zinc ion binding"/>
    <property type="evidence" value="ECO:0007669"/>
    <property type="project" value="UniProtKB-KW"/>
</dbReference>
<feature type="region of interest" description="Disordered" evidence="7">
    <location>
        <begin position="702"/>
        <end position="769"/>
    </location>
</feature>
<proteinExistence type="predicted"/>
<evidence type="ECO:0000256" key="7">
    <source>
        <dbReference type="SAM" id="MobiDB-lite"/>
    </source>
</evidence>
<organism evidence="10 11">
    <name type="scientific">Ophiobolus disseminans</name>
    <dbReference type="NCBI Taxonomy" id="1469910"/>
    <lineage>
        <taxon>Eukaryota</taxon>
        <taxon>Fungi</taxon>
        <taxon>Dikarya</taxon>
        <taxon>Ascomycota</taxon>
        <taxon>Pezizomycotina</taxon>
        <taxon>Dothideomycetes</taxon>
        <taxon>Pleosporomycetidae</taxon>
        <taxon>Pleosporales</taxon>
        <taxon>Pleosporineae</taxon>
        <taxon>Phaeosphaeriaceae</taxon>
        <taxon>Ophiobolus</taxon>
    </lineage>
</organism>
<dbReference type="Pfam" id="PF01480">
    <property type="entry name" value="PWI"/>
    <property type="match status" value="1"/>
</dbReference>
<dbReference type="PROSITE" id="PS50103">
    <property type="entry name" value="ZF_C3H1"/>
    <property type="match status" value="1"/>
</dbReference>
<dbReference type="EMBL" id="MU006252">
    <property type="protein sequence ID" value="KAF2818463.1"/>
    <property type="molecule type" value="Genomic_DNA"/>
</dbReference>
<dbReference type="Gene3D" id="3.30.70.330">
    <property type="match status" value="1"/>
</dbReference>
<dbReference type="Pfam" id="PF00076">
    <property type="entry name" value="RRM_1"/>
    <property type="match status" value="1"/>
</dbReference>
<accession>A0A6A6ZCP4</accession>
<keyword evidence="1" id="KW-0507">mRNA processing</keyword>
<feature type="compositionally biased region" description="Basic and acidic residues" evidence="7">
    <location>
        <begin position="164"/>
        <end position="179"/>
    </location>
</feature>
<dbReference type="CDD" id="cd12257">
    <property type="entry name" value="RRM1_RBM26_like"/>
    <property type="match status" value="1"/>
</dbReference>
<feature type="coiled-coil region" evidence="6">
    <location>
        <begin position="475"/>
        <end position="557"/>
    </location>
</feature>
<keyword evidence="11" id="KW-1185">Reference proteome</keyword>
<dbReference type="InterPro" id="IPR036483">
    <property type="entry name" value="PWI_dom_sf"/>
</dbReference>
<keyword evidence="5" id="KW-0863">Zinc-finger</keyword>
<dbReference type="AlphaFoldDB" id="A0A6A6ZCP4"/>
<evidence type="ECO:0000256" key="4">
    <source>
        <dbReference type="PROSITE-ProRule" id="PRU00176"/>
    </source>
</evidence>
<keyword evidence="5" id="KW-0862">Zinc</keyword>
<dbReference type="InterPro" id="IPR000504">
    <property type="entry name" value="RRM_dom"/>
</dbReference>
<name>A0A6A6ZCP4_9PLEO</name>
<evidence type="ECO:0000256" key="2">
    <source>
        <dbReference type="ARBA" id="ARBA00022884"/>
    </source>
</evidence>
<feature type="region of interest" description="Disordered" evidence="7">
    <location>
        <begin position="348"/>
        <end position="367"/>
    </location>
</feature>
<reference evidence="10" key="1">
    <citation type="journal article" date="2020" name="Stud. Mycol.">
        <title>101 Dothideomycetes genomes: a test case for predicting lifestyles and emergence of pathogens.</title>
        <authorList>
            <person name="Haridas S."/>
            <person name="Albert R."/>
            <person name="Binder M."/>
            <person name="Bloem J."/>
            <person name="Labutti K."/>
            <person name="Salamov A."/>
            <person name="Andreopoulos B."/>
            <person name="Baker S."/>
            <person name="Barry K."/>
            <person name="Bills G."/>
            <person name="Bluhm B."/>
            <person name="Cannon C."/>
            <person name="Castanera R."/>
            <person name="Culley D."/>
            <person name="Daum C."/>
            <person name="Ezra D."/>
            <person name="Gonzalez J."/>
            <person name="Henrissat B."/>
            <person name="Kuo A."/>
            <person name="Liang C."/>
            <person name="Lipzen A."/>
            <person name="Lutzoni F."/>
            <person name="Magnuson J."/>
            <person name="Mondo S."/>
            <person name="Nolan M."/>
            <person name="Ohm R."/>
            <person name="Pangilinan J."/>
            <person name="Park H.-J."/>
            <person name="Ramirez L."/>
            <person name="Alfaro M."/>
            <person name="Sun H."/>
            <person name="Tritt A."/>
            <person name="Yoshinaga Y."/>
            <person name="Zwiers L.-H."/>
            <person name="Turgeon B."/>
            <person name="Goodwin S."/>
            <person name="Spatafora J."/>
            <person name="Crous P."/>
            <person name="Grigoriev I."/>
        </authorList>
    </citation>
    <scope>NUCLEOTIDE SEQUENCE</scope>
    <source>
        <strain evidence="10">CBS 113818</strain>
    </source>
</reference>
<evidence type="ECO:0000259" key="9">
    <source>
        <dbReference type="PROSITE" id="PS50103"/>
    </source>
</evidence>
<sequence length="769" mass="85048">MLLREEDTDVFKRWLLPKLETISDADDEVLADYVIALVTANESEPNIRRNCLDSLADFLQDNTAPFVDDVIKTLKSKSYDPRAPSHAGPIPSIVGNSTNTEYEPRSPRSANSPPLHAPTAPAAIRALQAQHRLPDRPPGPSTSHSPGLNIQHDRGQGSKKRKQVQRDTSETRDGQDSHYTRSGTGNRPMKQIARWNGKNAADGSALRGGAASFAPQNAFPGYPPMPNMSTMPNMLSMAHLPPPPPGPVPFDMNNPMAFFAMMAALGTAIPGMPPLPALNPRGNGRVRQGICPDYHTKGFCALGTLCSFEHGEADNAADDAPEYDPNQHSLNMGWAAPSNGRQGVNKTYHNSKKGGKPRADFSLPGPTTDRTITTLVVEQIPEAHFTEENVRGYFSQFGTIVDVEMYAHRRLATVKFEDHAAASQAYNSPKAVFENRFVKVYWMRLNTVLDGPKRSYGDVEIADADDLSHVAEPVLSREEIEKRQAEAQKAFEERNRKWAEAEAKSADIDRQLKEKDAEIQDIKRQLAELAGEEFDGKDEAENKLASLQAEAAMLFGTDDYLATTGRGRGYPPRVAYRGRGHANFPPWGHRAPRGSSYHGRESLHTHFACIKSRVKRLDHRPRRIAVAGIEKDTPKDETLRQWLATFPECIRIEHHPEKPNTVILTFQERYHAESFVDLSRNIVDTGPLELFWVPNEAFGGIKPSTTTTTTQDADVQPEAHASDDDDSSATIGEQEDAVDTKKEADMEAEESGQTADADMDVADDVDQWL</sequence>
<keyword evidence="5" id="KW-0479">Metal-binding</keyword>
<feature type="domain" description="RRM" evidence="8">
    <location>
        <begin position="373"/>
        <end position="445"/>
    </location>
</feature>
<feature type="zinc finger region" description="C3H1-type" evidence="5">
    <location>
        <begin position="285"/>
        <end position="313"/>
    </location>
</feature>
<feature type="domain" description="C3H1-type" evidence="9">
    <location>
        <begin position="285"/>
        <end position="313"/>
    </location>
</feature>
<dbReference type="PROSITE" id="PS50102">
    <property type="entry name" value="RRM"/>
    <property type="match status" value="1"/>
</dbReference>
<feature type="region of interest" description="Disordered" evidence="7">
    <location>
        <begin position="132"/>
        <end position="190"/>
    </location>
</feature>
<dbReference type="SMART" id="SM00360">
    <property type="entry name" value="RRM"/>
    <property type="match status" value="2"/>
</dbReference>
<keyword evidence="6" id="KW-0175">Coiled coil</keyword>
<evidence type="ECO:0008006" key="12">
    <source>
        <dbReference type="Google" id="ProtNLM"/>
    </source>
</evidence>
<dbReference type="InterPro" id="IPR002483">
    <property type="entry name" value="PWI_dom"/>
</dbReference>
<dbReference type="SUPFAM" id="SSF54928">
    <property type="entry name" value="RNA-binding domain, RBD"/>
    <property type="match status" value="1"/>
</dbReference>
<dbReference type="InterPro" id="IPR035979">
    <property type="entry name" value="RBD_domain_sf"/>
</dbReference>
<evidence type="ECO:0000256" key="6">
    <source>
        <dbReference type="SAM" id="Coils"/>
    </source>
</evidence>
<evidence type="ECO:0000259" key="8">
    <source>
        <dbReference type="PROSITE" id="PS50102"/>
    </source>
</evidence>
<feature type="compositionally biased region" description="Acidic residues" evidence="7">
    <location>
        <begin position="723"/>
        <end position="737"/>
    </location>
</feature>
<dbReference type="GO" id="GO:0003723">
    <property type="term" value="F:RNA binding"/>
    <property type="evidence" value="ECO:0007669"/>
    <property type="project" value="UniProtKB-UniRule"/>
</dbReference>
<comment type="function">
    <text evidence="3">May be involved in the turnover of nuclear polyadenylated (pA+) RNA.</text>
</comment>
<evidence type="ECO:0000256" key="5">
    <source>
        <dbReference type="PROSITE-ProRule" id="PRU00723"/>
    </source>
</evidence>
<dbReference type="Proteomes" id="UP000799424">
    <property type="component" value="Unassembled WGS sequence"/>
</dbReference>
<protein>
    <recommendedName>
        <fullName evidence="12">RNA-binding domain-containing protein</fullName>
    </recommendedName>
</protein>
<dbReference type="PANTHER" id="PTHR14398">
    <property type="entry name" value="RNA RECOGNITION RRM/RNP DOMAIN"/>
    <property type="match status" value="1"/>
</dbReference>
<dbReference type="InterPro" id="IPR000571">
    <property type="entry name" value="Znf_CCCH"/>
</dbReference>
<dbReference type="PANTHER" id="PTHR14398:SF0">
    <property type="entry name" value="ZINC FINGER PROTEIN SWM"/>
    <property type="match status" value="1"/>
</dbReference>
<dbReference type="InterPro" id="IPR012677">
    <property type="entry name" value="Nucleotide-bd_a/b_plait_sf"/>
</dbReference>
<evidence type="ECO:0000313" key="10">
    <source>
        <dbReference type="EMBL" id="KAF2818463.1"/>
    </source>
</evidence>